<feature type="transmembrane region" description="Helical" evidence="8">
    <location>
        <begin position="180"/>
        <end position="202"/>
    </location>
</feature>
<evidence type="ECO:0000256" key="4">
    <source>
        <dbReference type="ARBA" id="ARBA00022475"/>
    </source>
</evidence>
<comment type="caution">
    <text evidence="8">Lacks conserved residue(s) required for the propagation of feature annotation.</text>
</comment>
<dbReference type="KEGG" id="fhl:OE105_11200"/>
<sequence>MHSIGQILKEQILYFHLIRRLSLFEIKSKNNSNYLGVSWEIINPLIQVGIYWFVFGYGIRGGQDVGGIPFFQWMLAGIIVWFFANPSILEGSKAIYKRKTIISKMNFPMSVIPSFVIFSKLYPHLGLLAIAIVTFQFSGYPITIYYLQIPYFLFSTVILLFSITLITSTLTTIIRDIQNLIAAFMRMLIYLTPILWVTRSLPDFVQMVMKANPLYYLVEGYRAAFFGQSWYLFEHWEYTLYFWALVFILLWIGSKLHLKFRSHFVELI</sequence>
<protein>
    <recommendedName>
        <fullName evidence="8">Transport permease protein</fullName>
    </recommendedName>
</protein>
<keyword evidence="5 8" id="KW-0812">Transmembrane</keyword>
<keyword evidence="3 8" id="KW-0813">Transport</keyword>
<dbReference type="RefSeq" id="WP_275420259.1">
    <property type="nucleotide sequence ID" value="NZ_CP106877.1"/>
</dbReference>
<evidence type="ECO:0000256" key="6">
    <source>
        <dbReference type="ARBA" id="ARBA00022989"/>
    </source>
</evidence>
<gene>
    <name evidence="10" type="ORF">OE105_11200</name>
</gene>
<feature type="transmembrane region" description="Helical" evidence="8">
    <location>
        <begin position="152"/>
        <end position="174"/>
    </location>
</feature>
<dbReference type="EMBL" id="CP106877">
    <property type="protein sequence ID" value="WAA12128.1"/>
    <property type="molecule type" value="Genomic_DNA"/>
</dbReference>
<evidence type="ECO:0000256" key="1">
    <source>
        <dbReference type="ARBA" id="ARBA00004651"/>
    </source>
</evidence>
<dbReference type="InterPro" id="IPR013525">
    <property type="entry name" value="ABC2_TM"/>
</dbReference>
<keyword evidence="4 8" id="KW-1003">Cell membrane</keyword>
<organism evidence="10 11">
    <name type="scientific">Fervidibacillus halotolerans</name>
    <dbReference type="NCBI Taxonomy" id="2980027"/>
    <lineage>
        <taxon>Bacteria</taxon>
        <taxon>Bacillati</taxon>
        <taxon>Bacillota</taxon>
        <taxon>Bacilli</taxon>
        <taxon>Bacillales</taxon>
        <taxon>Bacillaceae</taxon>
        <taxon>Fervidibacillus</taxon>
    </lineage>
</organism>
<evidence type="ECO:0000313" key="10">
    <source>
        <dbReference type="EMBL" id="WAA12128.1"/>
    </source>
</evidence>
<evidence type="ECO:0000256" key="2">
    <source>
        <dbReference type="ARBA" id="ARBA00007783"/>
    </source>
</evidence>
<comment type="similarity">
    <text evidence="2 8">Belongs to the ABC-2 integral membrane protein family.</text>
</comment>
<keyword evidence="6 8" id="KW-1133">Transmembrane helix</keyword>
<dbReference type="PANTHER" id="PTHR30413:SF10">
    <property type="entry name" value="CAPSULE POLYSACCHARIDE EXPORT INNER-MEMBRANE PROTEIN CTRC"/>
    <property type="match status" value="1"/>
</dbReference>
<keyword evidence="7 8" id="KW-0472">Membrane</keyword>
<dbReference type="GO" id="GO:0005886">
    <property type="term" value="C:plasma membrane"/>
    <property type="evidence" value="ECO:0007669"/>
    <property type="project" value="UniProtKB-SubCell"/>
</dbReference>
<feature type="transmembrane region" description="Helical" evidence="8">
    <location>
        <begin position="70"/>
        <end position="89"/>
    </location>
</feature>
<accession>A0A9E8LYJ7</accession>
<dbReference type="PROSITE" id="PS51012">
    <property type="entry name" value="ABC_TM2"/>
    <property type="match status" value="1"/>
</dbReference>
<evidence type="ECO:0000256" key="7">
    <source>
        <dbReference type="ARBA" id="ARBA00023136"/>
    </source>
</evidence>
<dbReference type="GO" id="GO:0140359">
    <property type="term" value="F:ABC-type transporter activity"/>
    <property type="evidence" value="ECO:0007669"/>
    <property type="project" value="InterPro"/>
</dbReference>
<dbReference type="PANTHER" id="PTHR30413">
    <property type="entry name" value="INNER MEMBRANE TRANSPORT PERMEASE"/>
    <property type="match status" value="1"/>
</dbReference>
<dbReference type="Pfam" id="PF01061">
    <property type="entry name" value="ABC2_membrane"/>
    <property type="match status" value="1"/>
</dbReference>
<dbReference type="InterPro" id="IPR047817">
    <property type="entry name" value="ABC2_TM_bact-type"/>
</dbReference>
<reference evidence="10" key="1">
    <citation type="submission" date="2022-09" db="EMBL/GenBank/DDBJ databases">
        <title>Complete Genomes of Fervidibacillus albus and Fervidibacillus halotolerans isolated from tidal flat sediments.</title>
        <authorList>
            <person name="Kwon K.K."/>
            <person name="Yang S.-H."/>
            <person name="Park M.J."/>
            <person name="Oh H.-M."/>
        </authorList>
    </citation>
    <scope>NUCLEOTIDE SEQUENCE</scope>
    <source>
        <strain evidence="10">MEBiC13594</strain>
    </source>
</reference>
<evidence type="ECO:0000259" key="9">
    <source>
        <dbReference type="PROSITE" id="PS51012"/>
    </source>
</evidence>
<comment type="subcellular location">
    <subcellularLocation>
        <location evidence="1 8">Cell membrane</location>
        <topology evidence="1 8">Multi-pass membrane protein</topology>
    </subcellularLocation>
</comment>
<dbReference type="AlphaFoldDB" id="A0A9E8LYJ7"/>
<proteinExistence type="inferred from homology"/>
<feature type="domain" description="ABC transmembrane type-2" evidence="9">
    <location>
        <begin position="35"/>
        <end position="260"/>
    </location>
</feature>
<evidence type="ECO:0000256" key="5">
    <source>
        <dbReference type="ARBA" id="ARBA00022692"/>
    </source>
</evidence>
<evidence type="ECO:0000256" key="8">
    <source>
        <dbReference type="RuleBase" id="RU361157"/>
    </source>
</evidence>
<dbReference type="Proteomes" id="UP001164726">
    <property type="component" value="Chromosome"/>
</dbReference>
<dbReference type="GO" id="GO:0015920">
    <property type="term" value="P:lipopolysaccharide transport"/>
    <property type="evidence" value="ECO:0007669"/>
    <property type="project" value="TreeGrafter"/>
</dbReference>
<name>A0A9E8LYJ7_9BACI</name>
<feature type="transmembrane region" description="Helical" evidence="8">
    <location>
        <begin position="239"/>
        <end position="258"/>
    </location>
</feature>
<feature type="transmembrane region" description="Helical" evidence="8">
    <location>
        <begin position="37"/>
        <end position="58"/>
    </location>
</feature>
<evidence type="ECO:0000256" key="3">
    <source>
        <dbReference type="ARBA" id="ARBA00022448"/>
    </source>
</evidence>
<evidence type="ECO:0000313" key="11">
    <source>
        <dbReference type="Proteomes" id="UP001164726"/>
    </source>
</evidence>
<keyword evidence="11" id="KW-1185">Reference proteome</keyword>